<dbReference type="GO" id="GO:0006281">
    <property type="term" value="P:DNA repair"/>
    <property type="evidence" value="ECO:0007669"/>
    <property type="project" value="TreeGrafter"/>
</dbReference>
<dbReference type="PANTHER" id="PTHR43434:SF1">
    <property type="entry name" value="PHOSPHOGLYCOLATE PHOSPHATASE"/>
    <property type="match status" value="1"/>
</dbReference>
<evidence type="ECO:0000313" key="1">
    <source>
        <dbReference type="EMBL" id="AIQ67619.1"/>
    </source>
</evidence>
<dbReference type="PANTHER" id="PTHR43434">
    <property type="entry name" value="PHOSPHOGLYCOLATE PHOSPHATASE"/>
    <property type="match status" value="1"/>
</dbReference>
<gene>
    <name evidence="1" type="ORF">PGRAT_08180</name>
</gene>
<organism evidence="1 2">
    <name type="scientific">Paenibacillus graminis</name>
    <dbReference type="NCBI Taxonomy" id="189425"/>
    <lineage>
        <taxon>Bacteria</taxon>
        <taxon>Bacillati</taxon>
        <taxon>Bacillota</taxon>
        <taxon>Bacilli</taxon>
        <taxon>Bacillales</taxon>
        <taxon>Paenibacillaceae</taxon>
        <taxon>Paenibacillus</taxon>
    </lineage>
</organism>
<dbReference type="SFLD" id="SFLDS00003">
    <property type="entry name" value="Haloacid_Dehalogenase"/>
    <property type="match status" value="1"/>
</dbReference>
<dbReference type="eggNOG" id="COG0546">
    <property type="taxonomic scope" value="Bacteria"/>
</dbReference>
<dbReference type="AlphaFoldDB" id="A0A089NF37"/>
<dbReference type="GO" id="GO:0008967">
    <property type="term" value="F:phosphoglycolate phosphatase activity"/>
    <property type="evidence" value="ECO:0007669"/>
    <property type="project" value="TreeGrafter"/>
</dbReference>
<dbReference type="RefSeq" id="WP_025707138.1">
    <property type="nucleotide sequence ID" value="NZ_CP009287.1"/>
</dbReference>
<dbReference type="InterPro" id="IPR036412">
    <property type="entry name" value="HAD-like_sf"/>
</dbReference>
<reference evidence="1 2" key="1">
    <citation type="submission" date="2014-08" db="EMBL/GenBank/DDBJ databases">
        <title>Comparative genomics of the Paenibacillus odorifer group.</title>
        <authorList>
            <person name="den Bakker H.C."/>
            <person name="Tsai Y.-C."/>
            <person name="Martin N."/>
            <person name="Korlach J."/>
            <person name="Wiedmann M."/>
        </authorList>
    </citation>
    <scope>NUCLEOTIDE SEQUENCE [LARGE SCALE GENOMIC DNA]</scope>
    <source>
        <strain evidence="1 2">DSM 15220</strain>
    </source>
</reference>
<evidence type="ECO:0000313" key="2">
    <source>
        <dbReference type="Proteomes" id="UP000029500"/>
    </source>
</evidence>
<dbReference type="Proteomes" id="UP000029500">
    <property type="component" value="Chromosome"/>
</dbReference>
<name>A0A089NF37_9BACL</name>
<dbReference type="InterPro" id="IPR006439">
    <property type="entry name" value="HAD-SF_hydro_IA"/>
</dbReference>
<dbReference type="InterPro" id="IPR023214">
    <property type="entry name" value="HAD_sf"/>
</dbReference>
<accession>A0A089NF37</accession>
<dbReference type="GO" id="GO:0005829">
    <property type="term" value="C:cytosol"/>
    <property type="evidence" value="ECO:0007669"/>
    <property type="project" value="TreeGrafter"/>
</dbReference>
<dbReference type="InterPro" id="IPR050155">
    <property type="entry name" value="HAD-like_hydrolase_sf"/>
</dbReference>
<dbReference type="HOGENOM" id="CLU_045011_19_2_9"/>
<dbReference type="SFLD" id="SFLDG01129">
    <property type="entry name" value="C1.5:_HAD__Beta-PGM__Phosphata"/>
    <property type="match status" value="1"/>
</dbReference>
<protein>
    <submittedName>
        <fullName evidence="1">Haloacid dehalogenase</fullName>
    </submittedName>
</protein>
<dbReference type="STRING" id="189425.PGRAT_08180"/>
<dbReference type="InterPro" id="IPR041492">
    <property type="entry name" value="HAD_2"/>
</dbReference>
<proteinExistence type="predicted"/>
<dbReference type="Pfam" id="PF13419">
    <property type="entry name" value="HAD_2"/>
    <property type="match status" value="1"/>
</dbReference>
<dbReference type="NCBIfam" id="TIGR01549">
    <property type="entry name" value="HAD-SF-IA-v1"/>
    <property type="match status" value="1"/>
</dbReference>
<dbReference type="SUPFAM" id="SSF56784">
    <property type="entry name" value="HAD-like"/>
    <property type="match status" value="1"/>
</dbReference>
<dbReference type="Gene3D" id="1.10.150.240">
    <property type="entry name" value="Putative phosphatase, domain 2"/>
    <property type="match status" value="1"/>
</dbReference>
<dbReference type="OrthoDB" id="9792518at2"/>
<dbReference type="EMBL" id="CP009287">
    <property type="protein sequence ID" value="AIQ67619.1"/>
    <property type="molecule type" value="Genomic_DNA"/>
</dbReference>
<dbReference type="KEGG" id="pgm:PGRAT_08180"/>
<sequence length="218" mass="24591">MNNAVVFDFDGVIIDSLEVQRKAFFESFRLVSEGPLPSFEEFLGHSGDSIPNIFTKMGLSLGMTEHYRRIARENIHLIQMIDGMEELLRYIKDTGWLCGLCTGKDRSRTLQTLEEHGLIGYFDAVVCSDDVTHPKPHPESLLCTIGQLHTTVDHSVFVGDGKNDIICAREAKMRSIAVAWGHNPVEILQQEAPGYIAYNVEELRQELQTLFLHTEVSL</sequence>
<dbReference type="Gene3D" id="3.40.50.1000">
    <property type="entry name" value="HAD superfamily/HAD-like"/>
    <property type="match status" value="1"/>
</dbReference>
<dbReference type="InterPro" id="IPR023198">
    <property type="entry name" value="PGP-like_dom2"/>
</dbReference>
<keyword evidence="2" id="KW-1185">Reference proteome</keyword>